<gene>
    <name evidence="2" type="ORF">AAFH96_14750</name>
</gene>
<reference evidence="2 3" key="1">
    <citation type="submission" date="2024-04" db="EMBL/GenBank/DDBJ databases">
        <title>Polymorphospora sp. isolated from Baiyangdian Lake in Xiong'an New Area.</title>
        <authorList>
            <person name="Zhang X."/>
            <person name="Liu J."/>
        </authorList>
    </citation>
    <scope>NUCLEOTIDE SEQUENCE [LARGE SCALE GENOMIC DNA]</scope>
    <source>
        <strain evidence="2 3">2-325</strain>
    </source>
</reference>
<sequence length="249" mass="26539">MTALSRAAPGGDNEDAVVTGDTFAVALDGATAEPGFGSGCRHGVRWFARSIAGELGRLLGTDPDGVPLPVLLRDAVGTVRAAHADTCDLDDPRSPSATVAMLRLRGDRIEHLVLGDAVLLLRDRRGRVTVVSDDRIRRFYHLPWSRLHDRRNVPGGFWVVGARPDAAAEALTGSVPVAELDCAAVLTDGAARLVERFGWTWDDLLAVLRRDGPAALVAATRAAERAAPPADPDDKAYDDATVALCHFHD</sequence>
<dbReference type="Gene3D" id="3.60.40.10">
    <property type="entry name" value="PPM-type phosphatase domain"/>
    <property type="match status" value="1"/>
</dbReference>
<organism evidence="2 3">
    <name type="scientific">Polymorphospora lycopeni</name>
    <dbReference type="NCBI Taxonomy" id="3140240"/>
    <lineage>
        <taxon>Bacteria</taxon>
        <taxon>Bacillati</taxon>
        <taxon>Actinomycetota</taxon>
        <taxon>Actinomycetes</taxon>
        <taxon>Micromonosporales</taxon>
        <taxon>Micromonosporaceae</taxon>
        <taxon>Polymorphospora</taxon>
    </lineage>
</organism>
<dbReference type="SUPFAM" id="SSF81606">
    <property type="entry name" value="PP2C-like"/>
    <property type="match status" value="1"/>
</dbReference>
<accession>A0ABV5CQR8</accession>
<dbReference type="RefSeq" id="WP_375734531.1">
    <property type="nucleotide sequence ID" value="NZ_JBCGDC010000035.1"/>
</dbReference>
<protein>
    <submittedName>
        <fullName evidence="2">Protein phosphatase 2C domain-containing protein</fullName>
    </submittedName>
</protein>
<name>A0ABV5CQR8_9ACTN</name>
<keyword evidence="3" id="KW-1185">Reference proteome</keyword>
<evidence type="ECO:0000313" key="3">
    <source>
        <dbReference type="Proteomes" id="UP001582793"/>
    </source>
</evidence>
<dbReference type="InterPro" id="IPR036457">
    <property type="entry name" value="PPM-type-like_dom_sf"/>
</dbReference>
<feature type="domain" description="PPM-type phosphatase" evidence="1">
    <location>
        <begin position="19"/>
        <end position="212"/>
    </location>
</feature>
<comment type="caution">
    <text evidence="2">The sequence shown here is derived from an EMBL/GenBank/DDBJ whole genome shotgun (WGS) entry which is preliminary data.</text>
</comment>
<proteinExistence type="predicted"/>
<evidence type="ECO:0000313" key="2">
    <source>
        <dbReference type="EMBL" id="MFB6394359.1"/>
    </source>
</evidence>
<dbReference type="InterPro" id="IPR001932">
    <property type="entry name" value="PPM-type_phosphatase-like_dom"/>
</dbReference>
<evidence type="ECO:0000259" key="1">
    <source>
        <dbReference type="Pfam" id="PF13672"/>
    </source>
</evidence>
<dbReference type="EMBL" id="JBCGDC010000035">
    <property type="protein sequence ID" value="MFB6394359.1"/>
    <property type="molecule type" value="Genomic_DNA"/>
</dbReference>
<dbReference type="Proteomes" id="UP001582793">
    <property type="component" value="Unassembled WGS sequence"/>
</dbReference>
<dbReference type="Pfam" id="PF13672">
    <property type="entry name" value="PP2C_2"/>
    <property type="match status" value="1"/>
</dbReference>